<accession>A0A432WKC4</accession>
<dbReference type="AlphaFoldDB" id="A0A432WKC4"/>
<reference evidence="2 3" key="1">
    <citation type="journal article" date="2011" name="Front. Microbiol.">
        <title>Genomic signatures of strain selection and enhancement in Bacillus atrophaeus var. globigii, a historical biowarfare simulant.</title>
        <authorList>
            <person name="Gibbons H.S."/>
            <person name="Broomall S.M."/>
            <person name="McNew L.A."/>
            <person name="Daligault H."/>
            <person name="Chapman C."/>
            <person name="Bruce D."/>
            <person name="Karavis M."/>
            <person name="Krepps M."/>
            <person name="McGregor P.A."/>
            <person name="Hong C."/>
            <person name="Park K.H."/>
            <person name="Akmal A."/>
            <person name="Feldman A."/>
            <person name="Lin J.S."/>
            <person name="Chang W.E."/>
            <person name="Higgs B.W."/>
            <person name="Demirev P."/>
            <person name="Lindquist J."/>
            <person name="Liem A."/>
            <person name="Fochler E."/>
            <person name="Read T.D."/>
            <person name="Tapia R."/>
            <person name="Johnson S."/>
            <person name="Bishop-Lilly K.A."/>
            <person name="Detter C."/>
            <person name="Han C."/>
            <person name="Sozhamannan S."/>
            <person name="Rosenzweig C.N."/>
            <person name="Skowronski E.W."/>
        </authorList>
    </citation>
    <scope>NUCLEOTIDE SEQUENCE [LARGE SCALE GENOMIC DNA]</scope>
    <source>
        <strain evidence="2 3">GYP-17</strain>
    </source>
</reference>
<dbReference type="EMBL" id="PIPM01000004">
    <property type="protein sequence ID" value="RUO34256.1"/>
    <property type="molecule type" value="Genomic_DNA"/>
</dbReference>
<dbReference type="RefSeq" id="WP_126776673.1">
    <property type="nucleotide sequence ID" value="NZ_PIPM01000004.1"/>
</dbReference>
<dbReference type="Gene3D" id="2.30.30.320">
    <property type="entry name" value="DUF1653-like domain"/>
    <property type="match status" value="1"/>
</dbReference>
<dbReference type="OrthoDB" id="371169at2"/>
<name>A0A432WKC4_9GAMM</name>
<gene>
    <name evidence="2" type="ORF">CWE11_05885</name>
</gene>
<evidence type="ECO:0000313" key="2">
    <source>
        <dbReference type="EMBL" id="RUO34256.1"/>
    </source>
</evidence>
<sequence length="78" mass="9315">MQKPPLDIGYYRHYKGPIYLVEGLARHSETEEWVVVYRPCYGDQELWVRPFTMFTEMVEWEGKAVPRFAFIGTQLEEV</sequence>
<evidence type="ECO:0000259" key="1">
    <source>
        <dbReference type="Pfam" id="PF07866"/>
    </source>
</evidence>
<protein>
    <submittedName>
        <fullName evidence="2">DUF1653 domain-containing protein</fullName>
    </submittedName>
</protein>
<keyword evidence="3" id="KW-1185">Reference proteome</keyword>
<dbReference type="InterPro" id="IPR037135">
    <property type="entry name" value="DUF1653-like_dom_sf"/>
</dbReference>
<dbReference type="Proteomes" id="UP000288405">
    <property type="component" value="Unassembled WGS sequence"/>
</dbReference>
<comment type="caution">
    <text evidence="2">The sequence shown here is derived from an EMBL/GenBank/DDBJ whole genome shotgun (WGS) entry which is preliminary data.</text>
</comment>
<proteinExistence type="predicted"/>
<evidence type="ECO:0000313" key="3">
    <source>
        <dbReference type="Proteomes" id="UP000288405"/>
    </source>
</evidence>
<dbReference type="Pfam" id="PF07866">
    <property type="entry name" value="DUF1653"/>
    <property type="match status" value="1"/>
</dbReference>
<feature type="domain" description="DUF1653" evidence="1">
    <location>
        <begin position="9"/>
        <end position="69"/>
    </location>
</feature>
<dbReference type="InterPro" id="IPR023387">
    <property type="entry name" value="DUF1653-like_dom"/>
</dbReference>
<organism evidence="2 3">
    <name type="scientific">Aliidiomarina sanyensis</name>
    <dbReference type="NCBI Taxonomy" id="1249555"/>
    <lineage>
        <taxon>Bacteria</taxon>
        <taxon>Pseudomonadati</taxon>
        <taxon>Pseudomonadota</taxon>
        <taxon>Gammaproteobacteria</taxon>
        <taxon>Alteromonadales</taxon>
        <taxon>Idiomarinaceae</taxon>
        <taxon>Aliidiomarina</taxon>
    </lineage>
</organism>